<comment type="catalytic activity">
    <reaction evidence="13">
        <text>serotonin + acetyl-CoA = N-acetylserotonin + CoA + H(+)</text>
        <dbReference type="Rhea" id="RHEA:25217"/>
        <dbReference type="ChEBI" id="CHEBI:15378"/>
        <dbReference type="ChEBI" id="CHEBI:17697"/>
        <dbReference type="ChEBI" id="CHEBI:57287"/>
        <dbReference type="ChEBI" id="CHEBI:57288"/>
        <dbReference type="ChEBI" id="CHEBI:350546"/>
        <dbReference type="EC" id="2.3.1.87"/>
    </reaction>
    <physiologicalReaction direction="left-to-right" evidence="13">
        <dbReference type="Rhea" id="RHEA:25218"/>
    </physiologicalReaction>
</comment>
<comment type="catalytic activity">
    <reaction evidence="12">
        <text>dopamine + hexadecanoyl-CoA = N-hexadecanoyl-dopamine + CoA + H(+)</text>
        <dbReference type="Rhea" id="RHEA:51376"/>
        <dbReference type="ChEBI" id="CHEBI:15378"/>
        <dbReference type="ChEBI" id="CHEBI:57287"/>
        <dbReference type="ChEBI" id="CHEBI:57379"/>
        <dbReference type="ChEBI" id="CHEBI:59905"/>
        <dbReference type="ChEBI" id="CHEBI:134058"/>
    </reaction>
    <physiologicalReaction direction="left-to-right" evidence="12">
        <dbReference type="Rhea" id="RHEA:51377"/>
    </physiologicalReaction>
</comment>
<comment type="catalytic activity">
    <reaction evidence="11">
        <text>serotonin + hexadecanoyl-CoA = N-hexadecanoyl-serotonin + CoA + H(+)</text>
        <dbReference type="Rhea" id="RHEA:51384"/>
        <dbReference type="ChEBI" id="CHEBI:15378"/>
        <dbReference type="ChEBI" id="CHEBI:57287"/>
        <dbReference type="ChEBI" id="CHEBI:57379"/>
        <dbReference type="ChEBI" id="CHEBI:134059"/>
        <dbReference type="ChEBI" id="CHEBI:350546"/>
    </reaction>
    <physiologicalReaction direction="left-to-right" evidence="11">
        <dbReference type="Rhea" id="RHEA:51385"/>
    </physiologicalReaction>
</comment>
<evidence type="ECO:0000256" key="12">
    <source>
        <dbReference type="ARBA" id="ARBA00052335"/>
    </source>
</evidence>
<evidence type="ECO:0000256" key="9">
    <source>
        <dbReference type="ARBA" id="ARBA00051711"/>
    </source>
</evidence>
<evidence type="ECO:0000256" key="13">
    <source>
        <dbReference type="ARBA" id="ARBA00052491"/>
    </source>
</evidence>
<dbReference type="AlphaFoldDB" id="A0A6G0U876"/>
<dbReference type="PROSITE" id="PS51186">
    <property type="entry name" value="GNAT"/>
    <property type="match status" value="1"/>
</dbReference>
<protein>
    <recommendedName>
        <fullName evidence="5">aralkylamine N-acetyltransferase</fullName>
        <ecNumber evidence="5">2.3.1.87</ecNumber>
    </recommendedName>
</protein>
<dbReference type="FunFam" id="3.40.630.30:FF:000046">
    <property type="entry name" value="Dopamine N-acetyltransferase"/>
    <property type="match status" value="1"/>
</dbReference>
<dbReference type="Gene3D" id="3.40.630.30">
    <property type="match status" value="1"/>
</dbReference>
<keyword evidence="2" id="KW-0012">Acyltransferase</keyword>
<comment type="pathway">
    <text evidence="3">Aromatic compound metabolism; melatonin biosynthesis; melatonin from serotonin: step 1/2.</text>
</comment>
<reference evidence="15 16" key="1">
    <citation type="submission" date="2019-08" db="EMBL/GenBank/DDBJ databases">
        <title>The genome of the soybean aphid Biotype 1, its phylome, world population structure and adaptation to the North American continent.</title>
        <authorList>
            <person name="Giordano R."/>
            <person name="Donthu R.K."/>
            <person name="Hernandez A.G."/>
            <person name="Wright C.L."/>
            <person name="Zimin A.V."/>
        </authorList>
    </citation>
    <scope>NUCLEOTIDE SEQUENCE [LARGE SCALE GENOMIC DNA]</scope>
    <source>
        <tissue evidence="15">Whole aphids</tissue>
    </source>
</reference>
<sequence>MATSIKIDNGFAIKLSSNQLFQKKIYYSNIMDEANVAKFSYSIVPITAKDKHTVAAFLRKFFFRDEPLNVAIQLLEETDSAAKLENYCISYLQYGMTFMAVSQTGDIMGVILNNIMHRDDEEEDEEDDETCNENLKFKDIVVLLDKIKREADVFAQYKNVNRILEIKIVTVNEAYRGQGVCKALIDKTKEYALEMGCQMIYVECTSHYSAKAVERLGFQCIYSLAYNDYVNEHGEMVFKTQSPHRGAKVFVLPL</sequence>
<evidence type="ECO:0000313" key="15">
    <source>
        <dbReference type="EMBL" id="KAE9544809.1"/>
    </source>
</evidence>
<dbReference type="SUPFAM" id="SSF55729">
    <property type="entry name" value="Acyl-CoA N-acyltransferases (Nat)"/>
    <property type="match status" value="1"/>
</dbReference>
<keyword evidence="16" id="KW-1185">Reference proteome</keyword>
<comment type="catalytic activity">
    <reaction evidence="9">
        <text>dopamine + acetyl-CoA = N-acetyldopamine + CoA + H(+)</text>
        <dbReference type="Rhea" id="RHEA:51388"/>
        <dbReference type="ChEBI" id="CHEBI:15378"/>
        <dbReference type="ChEBI" id="CHEBI:57287"/>
        <dbReference type="ChEBI" id="CHEBI:57288"/>
        <dbReference type="ChEBI" id="CHEBI:59905"/>
        <dbReference type="ChEBI" id="CHEBI:125678"/>
    </reaction>
    <physiologicalReaction direction="left-to-right" evidence="9">
        <dbReference type="Rhea" id="RHEA:51389"/>
    </physiologicalReaction>
</comment>
<gene>
    <name evidence="15" type="ORF">AGLY_000351</name>
</gene>
<accession>A0A6G0U876</accession>
<evidence type="ECO:0000256" key="5">
    <source>
        <dbReference type="ARBA" id="ARBA00039114"/>
    </source>
</evidence>
<comment type="catalytic activity">
    <reaction evidence="8">
        <text>serotonin + (5Z,8Z,11Z,14Z)-eicosatetraenoyl-CoA = N-[(5Z,8Z,11Z,14Z)-eicosatetraenoyl]-serotonin + CoA + H(+)</text>
        <dbReference type="Rhea" id="RHEA:51396"/>
        <dbReference type="ChEBI" id="CHEBI:15378"/>
        <dbReference type="ChEBI" id="CHEBI:57287"/>
        <dbReference type="ChEBI" id="CHEBI:57368"/>
        <dbReference type="ChEBI" id="CHEBI:132255"/>
        <dbReference type="ChEBI" id="CHEBI:350546"/>
    </reaction>
    <physiologicalReaction direction="left-to-right" evidence="8">
        <dbReference type="Rhea" id="RHEA:51397"/>
    </physiologicalReaction>
</comment>
<comment type="similarity">
    <text evidence="4">Belongs to the acetyltransferase family. AANAT subfamily.</text>
</comment>
<evidence type="ECO:0000256" key="7">
    <source>
        <dbReference type="ARBA" id="ARBA00050849"/>
    </source>
</evidence>
<dbReference type="GO" id="GO:0004059">
    <property type="term" value="F:aralkylamine N-acetyltransferase activity"/>
    <property type="evidence" value="ECO:0007669"/>
    <property type="project" value="UniProtKB-EC"/>
</dbReference>
<evidence type="ECO:0000256" key="11">
    <source>
        <dbReference type="ARBA" id="ARBA00052178"/>
    </source>
</evidence>
<evidence type="ECO:0000256" key="10">
    <source>
        <dbReference type="ARBA" id="ARBA00051823"/>
    </source>
</evidence>
<dbReference type="OrthoDB" id="41532at2759"/>
<dbReference type="InterPro" id="IPR016181">
    <property type="entry name" value="Acyl_CoA_acyltransferase"/>
</dbReference>
<comment type="catalytic activity">
    <reaction evidence="6">
        <text>dopamine + (9Z)-octadecenoyl-CoA = N-(9Z-octadecanoyl)-dopamine + CoA + H(+)</text>
        <dbReference type="Rhea" id="RHEA:51380"/>
        <dbReference type="ChEBI" id="CHEBI:15378"/>
        <dbReference type="ChEBI" id="CHEBI:31883"/>
        <dbReference type="ChEBI" id="CHEBI:57287"/>
        <dbReference type="ChEBI" id="CHEBI:57387"/>
        <dbReference type="ChEBI" id="CHEBI:59905"/>
    </reaction>
    <physiologicalReaction direction="left-to-right" evidence="6">
        <dbReference type="Rhea" id="RHEA:51381"/>
    </physiologicalReaction>
</comment>
<dbReference type="EC" id="2.3.1.87" evidence="5"/>
<dbReference type="PANTHER" id="PTHR20905:SF1">
    <property type="entry name" value="AT07410P-RELATED"/>
    <property type="match status" value="1"/>
</dbReference>
<proteinExistence type="inferred from homology"/>
<evidence type="ECO:0000256" key="6">
    <source>
        <dbReference type="ARBA" id="ARBA00050189"/>
    </source>
</evidence>
<feature type="domain" description="N-acetyltransferase" evidence="14">
    <location>
        <begin position="96"/>
        <end position="241"/>
    </location>
</feature>
<evidence type="ECO:0000256" key="2">
    <source>
        <dbReference type="ARBA" id="ARBA00023315"/>
    </source>
</evidence>
<dbReference type="CDD" id="cd04301">
    <property type="entry name" value="NAT_SF"/>
    <property type="match status" value="1"/>
</dbReference>
<keyword evidence="1" id="KW-0808">Transferase</keyword>
<organism evidence="15 16">
    <name type="scientific">Aphis glycines</name>
    <name type="common">Soybean aphid</name>
    <dbReference type="NCBI Taxonomy" id="307491"/>
    <lineage>
        <taxon>Eukaryota</taxon>
        <taxon>Metazoa</taxon>
        <taxon>Ecdysozoa</taxon>
        <taxon>Arthropoda</taxon>
        <taxon>Hexapoda</taxon>
        <taxon>Insecta</taxon>
        <taxon>Pterygota</taxon>
        <taxon>Neoptera</taxon>
        <taxon>Paraneoptera</taxon>
        <taxon>Hemiptera</taxon>
        <taxon>Sternorrhyncha</taxon>
        <taxon>Aphidomorpha</taxon>
        <taxon>Aphidoidea</taxon>
        <taxon>Aphididae</taxon>
        <taxon>Aphidini</taxon>
        <taxon>Aphis</taxon>
        <taxon>Aphis</taxon>
    </lineage>
</organism>
<evidence type="ECO:0000256" key="4">
    <source>
        <dbReference type="ARBA" id="ARBA00038182"/>
    </source>
</evidence>
<dbReference type="InterPro" id="IPR000182">
    <property type="entry name" value="GNAT_dom"/>
</dbReference>
<evidence type="ECO:0000256" key="3">
    <source>
        <dbReference type="ARBA" id="ARBA00037926"/>
    </source>
</evidence>
<evidence type="ECO:0000256" key="1">
    <source>
        <dbReference type="ARBA" id="ARBA00022679"/>
    </source>
</evidence>
<comment type="catalytic activity">
    <reaction evidence="10">
        <text>serotonin + (9Z)-octadecenoyl-CoA = N-(9Z-octadecenoyl)-serotonin + CoA + H(+)</text>
        <dbReference type="Rhea" id="RHEA:51392"/>
        <dbReference type="ChEBI" id="CHEBI:15378"/>
        <dbReference type="ChEBI" id="CHEBI:57287"/>
        <dbReference type="ChEBI" id="CHEBI:57387"/>
        <dbReference type="ChEBI" id="CHEBI:134064"/>
        <dbReference type="ChEBI" id="CHEBI:350546"/>
    </reaction>
    <physiologicalReaction direction="left-to-right" evidence="10">
        <dbReference type="Rhea" id="RHEA:51393"/>
    </physiologicalReaction>
</comment>
<dbReference type="Pfam" id="PF00583">
    <property type="entry name" value="Acetyltransf_1"/>
    <property type="match status" value="1"/>
</dbReference>
<dbReference type="PANTHER" id="PTHR20905">
    <property type="entry name" value="N-ACETYLTRANSFERASE-RELATED"/>
    <property type="match status" value="1"/>
</dbReference>
<dbReference type="EMBL" id="VYZN01000001">
    <property type="protein sequence ID" value="KAE9544809.1"/>
    <property type="molecule type" value="Genomic_DNA"/>
</dbReference>
<name>A0A6G0U876_APHGL</name>
<evidence type="ECO:0000256" key="8">
    <source>
        <dbReference type="ARBA" id="ARBA00051284"/>
    </source>
</evidence>
<comment type="caution">
    <text evidence="15">The sequence shown here is derived from an EMBL/GenBank/DDBJ whole genome shotgun (WGS) entry which is preliminary data.</text>
</comment>
<evidence type="ECO:0000259" key="14">
    <source>
        <dbReference type="PROSITE" id="PS51186"/>
    </source>
</evidence>
<evidence type="ECO:0000313" key="16">
    <source>
        <dbReference type="Proteomes" id="UP000475862"/>
    </source>
</evidence>
<comment type="catalytic activity">
    <reaction evidence="7">
        <text>serotonin + octadecanoyl-CoA = N-octadecanoyl-serotonin + CoA + H(+)</text>
        <dbReference type="Rhea" id="RHEA:51400"/>
        <dbReference type="ChEBI" id="CHEBI:15378"/>
        <dbReference type="ChEBI" id="CHEBI:57287"/>
        <dbReference type="ChEBI" id="CHEBI:57394"/>
        <dbReference type="ChEBI" id="CHEBI:134065"/>
        <dbReference type="ChEBI" id="CHEBI:350546"/>
    </reaction>
    <physiologicalReaction direction="left-to-right" evidence="7">
        <dbReference type="Rhea" id="RHEA:51401"/>
    </physiologicalReaction>
</comment>
<dbReference type="Proteomes" id="UP000475862">
    <property type="component" value="Unassembled WGS sequence"/>
</dbReference>